<gene>
    <name evidence="1" type="ORF">PHISCL_05773</name>
</gene>
<dbReference type="Proteomes" id="UP000266188">
    <property type="component" value="Unassembled WGS sequence"/>
</dbReference>
<dbReference type="OrthoDB" id="4509505at2759"/>
<dbReference type="EMBL" id="MVGC01000199">
    <property type="protein sequence ID" value="RJE21888.1"/>
    <property type="molecule type" value="Genomic_DNA"/>
</dbReference>
<accession>A0A3A2ZFC9</accession>
<organism evidence="1 2">
    <name type="scientific">Aspergillus sclerotialis</name>
    <dbReference type="NCBI Taxonomy" id="2070753"/>
    <lineage>
        <taxon>Eukaryota</taxon>
        <taxon>Fungi</taxon>
        <taxon>Dikarya</taxon>
        <taxon>Ascomycota</taxon>
        <taxon>Pezizomycotina</taxon>
        <taxon>Eurotiomycetes</taxon>
        <taxon>Eurotiomycetidae</taxon>
        <taxon>Eurotiales</taxon>
        <taxon>Aspergillaceae</taxon>
        <taxon>Aspergillus</taxon>
        <taxon>Aspergillus subgen. Polypaecilum</taxon>
    </lineage>
</organism>
<dbReference type="AlphaFoldDB" id="A0A3A2ZFC9"/>
<proteinExistence type="predicted"/>
<protein>
    <submittedName>
        <fullName evidence="1">Uncharacterized protein</fullName>
    </submittedName>
</protein>
<name>A0A3A2ZFC9_9EURO</name>
<keyword evidence="2" id="KW-1185">Reference proteome</keyword>
<reference evidence="2" key="1">
    <citation type="submission" date="2017-02" db="EMBL/GenBank/DDBJ databases">
        <authorList>
            <person name="Tafer H."/>
            <person name="Lopandic K."/>
        </authorList>
    </citation>
    <scope>NUCLEOTIDE SEQUENCE [LARGE SCALE GENOMIC DNA]</scope>
    <source>
        <strain evidence="2">CBS 366.77</strain>
    </source>
</reference>
<comment type="caution">
    <text evidence="1">The sequence shown here is derived from an EMBL/GenBank/DDBJ whole genome shotgun (WGS) entry which is preliminary data.</text>
</comment>
<sequence>MPKRDKYADNKRLADRIERTGRPVDAPCDYCRHRSKLCIMSTNARSKKCSTCARRGHKCGHQFTTDQEWDNLGRDEVKAACDLAEAQHSFIQYAQSIQEVIARIVRLQKHQQFLRERGGRMLEHDIAVLERLEEEDPLSTEDVRELERLADEHDAAQIAALPGNNPALIPMTMNSPSFWAGFDLNMGGAIDPSSGSLSTSSHSR</sequence>
<evidence type="ECO:0000313" key="2">
    <source>
        <dbReference type="Proteomes" id="UP000266188"/>
    </source>
</evidence>
<evidence type="ECO:0000313" key="1">
    <source>
        <dbReference type="EMBL" id="RJE21888.1"/>
    </source>
</evidence>